<name>A0A9D1AH03_9FIRM</name>
<dbReference type="NCBIfam" id="TIGR00464">
    <property type="entry name" value="gltX_bact"/>
    <property type="match status" value="1"/>
</dbReference>
<keyword evidence="7" id="KW-0963">Cytoplasm</keyword>
<evidence type="ECO:0000256" key="1">
    <source>
        <dbReference type="ARBA" id="ARBA00007894"/>
    </source>
</evidence>
<dbReference type="EC" id="6.1.1.17" evidence="7"/>
<dbReference type="SUPFAM" id="SSF52374">
    <property type="entry name" value="Nucleotidylyl transferase"/>
    <property type="match status" value="1"/>
</dbReference>
<evidence type="ECO:0000256" key="5">
    <source>
        <dbReference type="ARBA" id="ARBA00022917"/>
    </source>
</evidence>
<dbReference type="GO" id="GO:0005829">
    <property type="term" value="C:cytosol"/>
    <property type="evidence" value="ECO:0007669"/>
    <property type="project" value="TreeGrafter"/>
</dbReference>
<dbReference type="GO" id="GO:0004818">
    <property type="term" value="F:glutamate-tRNA ligase activity"/>
    <property type="evidence" value="ECO:0007669"/>
    <property type="project" value="UniProtKB-UniRule"/>
</dbReference>
<evidence type="ECO:0000256" key="6">
    <source>
        <dbReference type="ARBA" id="ARBA00023146"/>
    </source>
</evidence>
<evidence type="ECO:0000256" key="3">
    <source>
        <dbReference type="ARBA" id="ARBA00022741"/>
    </source>
</evidence>
<protein>
    <recommendedName>
        <fullName evidence="7">Glutamate--tRNA ligase</fullName>
        <ecNumber evidence="7">6.1.1.17</ecNumber>
    </recommendedName>
    <alternativeName>
        <fullName evidence="7">Glutamyl-tRNA synthetase</fullName>
        <shortName evidence="7">GluRS</shortName>
    </alternativeName>
</protein>
<dbReference type="Gene3D" id="1.10.10.350">
    <property type="match status" value="1"/>
</dbReference>
<feature type="binding site" evidence="7">
    <location>
        <position position="295"/>
    </location>
    <ligand>
        <name>ATP</name>
        <dbReference type="ChEBI" id="CHEBI:30616"/>
    </ligand>
</feature>
<dbReference type="InterPro" id="IPR020058">
    <property type="entry name" value="Glu/Gln-tRNA-synth_Ib_cat-dom"/>
</dbReference>
<organism evidence="10 11">
    <name type="scientific">Candidatus Coproplasma stercoripullorum</name>
    <dbReference type="NCBI Taxonomy" id="2840751"/>
    <lineage>
        <taxon>Bacteria</taxon>
        <taxon>Bacillati</taxon>
        <taxon>Bacillota</taxon>
        <taxon>Clostridia</taxon>
        <taxon>Eubacteriales</taxon>
        <taxon>Candidatus Coproplasma</taxon>
    </lineage>
</organism>
<dbReference type="InterPro" id="IPR004527">
    <property type="entry name" value="Glu-tRNA-ligase_bac/mito"/>
</dbReference>
<dbReference type="PANTHER" id="PTHR43311">
    <property type="entry name" value="GLUTAMATE--TRNA LIGASE"/>
    <property type="match status" value="1"/>
</dbReference>
<evidence type="ECO:0000259" key="8">
    <source>
        <dbReference type="Pfam" id="PF00749"/>
    </source>
</evidence>
<feature type="domain" description="Glutamyl/glutaminyl-tRNA synthetase class Ib catalytic" evidence="8">
    <location>
        <begin position="37"/>
        <end position="324"/>
    </location>
</feature>
<evidence type="ECO:0000313" key="10">
    <source>
        <dbReference type="EMBL" id="HIR40153.1"/>
    </source>
</evidence>
<keyword evidence="5 7" id="KW-0648">Protein biosynthesis</keyword>
<dbReference type="AlphaFoldDB" id="A0A9D1AH03"/>
<feature type="short sequence motif" description="'KMSKS' region" evidence="7">
    <location>
        <begin position="292"/>
        <end position="296"/>
    </location>
</feature>
<dbReference type="HAMAP" id="MF_00022">
    <property type="entry name" value="Glu_tRNA_synth_type1"/>
    <property type="match status" value="1"/>
</dbReference>
<dbReference type="Pfam" id="PF19269">
    <property type="entry name" value="Anticodon_2"/>
    <property type="match status" value="1"/>
</dbReference>
<dbReference type="InterPro" id="IPR045462">
    <property type="entry name" value="aa-tRNA-synth_I_cd-bd"/>
</dbReference>
<keyword evidence="6 7" id="KW-0030">Aminoacyl-tRNA synthetase</keyword>
<keyword evidence="3 7" id="KW-0547">Nucleotide-binding</keyword>
<dbReference type="Pfam" id="PF00749">
    <property type="entry name" value="tRNA-synt_1c"/>
    <property type="match status" value="1"/>
</dbReference>
<dbReference type="InterPro" id="IPR020751">
    <property type="entry name" value="aa-tRNA-synth_I_codon-bd_sub2"/>
</dbReference>
<dbReference type="PANTHER" id="PTHR43311:SF2">
    <property type="entry name" value="GLUTAMATE--TRNA LIGASE, MITOCHONDRIAL-RELATED"/>
    <property type="match status" value="1"/>
</dbReference>
<feature type="domain" description="Aminoacyl-tRNA synthetase class I anticodon-binding" evidence="9">
    <location>
        <begin position="502"/>
        <end position="544"/>
    </location>
</feature>
<evidence type="ECO:0000256" key="4">
    <source>
        <dbReference type="ARBA" id="ARBA00022840"/>
    </source>
</evidence>
<dbReference type="SUPFAM" id="SSF48163">
    <property type="entry name" value="An anticodon-binding domain of class I aminoacyl-tRNA synthetases"/>
    <property type="match status" value="1"/>
</dbReference>
<comment type="subunit">
    <text evidence="7">Monomer.</text>
</comment>
<dbReference type="GO" id="GO:0006424">
    <property type="term" value="P:glutamyl-tRNA aminoacylation"/>
    <property type="evidence" value="ECO:0007669"/>
    <property type="project" value="UniProtKB-UniRule"/>
</dbReference>
<dbReference type="GO" id="GO:0005524">
    <property type="term" value="F:ATP binding"/>
    <property type="evidence" value="ECO:0007669"/>
    <property type="project" value="UniProtKB-UniRule"/>
</dbReference>
<dbReference type="EMBL" id="DVHB01000129">
    <property type="protein sequence ID" value="HIR40153.1"/>
    <property type="molecule type" value="Genomic_DNA"/>
</dbReference>
<dbReference type="Gene3D" id="3.40.50.620">
    <property type="entry name" value="HUPs"/>
    <property type="match status" value="1"/>
</dbReference>
<evidence type="ECO:0000256" key="7">
    <source>
        <dbReference type="HAMAP-Rule" id="MF_00022"/>
    </source>
</evidence>
<dbReference type="InterPro" id="IPR049940">
    <property type="entry name" value="GluQ/Sye"/>
</dbReference>
<dbReference type="InterPro" id="IPR000924">
    <property type="entry name" value="Glu/Gln-tRNA-synth"/>
</dbReference>
<comment type="function">
    <text evidence="7">Catalyzes the attachment of glutamate to tRNA(Glu) in a two-step reaction: glutamate is first activated by ATP to form Glu-AMP and then transferred to the acceptor end of tRNA(Glu).</text>
</comment>
<dbReference type="InterPro" id="IPR014729">
    <property type="entry name" value="Rossmann-like_a/b/a_fold"/>
</dbReference>
<reference evidence="10" key="2">
    <citation type="journal article" date="2021" name="PeerJ">
        <title>Extensive microbial diversity within the chicken gut microbiome revealed by metagenomics and culture.</title>
        <authorList>
            <person name="Gilroy R."/>
            <person name="Ravi A."/>
            <person name="Getino M."/>
            <person name="Pursley I."/>
            <person name="Horton D.L."/>
            <person name="Alikhan N.F."/>
            <person name="Baker D."/>
            <person name="Gharbi K."/>
            <person name="Hall N."/>
            <person name="Watson M."/>
            <person name="Adriaenssens E.M."/>
            <person name="Foster-Nyarko E."/>
            <person name="Jarju S."/>
            <person name="Secka A."/>
            <person name="Antonio M."/>
            <person name="Oren A."/>
            <person name="Chaudhuri R.R."/>
            <person name="La Ragione R."/>
            <person name="Hildebrand F."/>
            <person name="Pallen M.J."/>
        </authorList>
    </citation>
    <scope>NUCLEOTIDE SEQUENCE</scope>
    <source>
        <strain evidence="10">ChiW25-3613</strain>
    </source>
</reference>
<comment type="caution">
    <text evidence="7">Lacks conserved residue(s) required for the propagation of feature annotation.</text>
</comment>
<comment type="caution">
    <text evidence="10">The sequence shown here is derived from an EMBL/GenBank/DDBJ whole genome shotgun (WGS) entry which is preliminary data.</text>
</comment>
<evidence type="ECO:0000256" key="2">
    <source>
        <dbReference type="ARBA" id="ARBA00022598"/>
    </source>
</evidence>
<dbReference type="GO" id="GO:0000049">
    <property type="term" value="F:tRNA binding"/>
    <property type="evidence" value="ECO:0007669"/>
    <property type="project" value="InterPro"/>
</dbReference>
<gene>
    <name evidence="7" type="primary">gltX</name>
    <name evidence="10" type="ORF">IAB90_07220</name>
</gene>
<dbReference type="InterPro" id="IPR008925">
    <property type="entry name" value="aa_tRNA-synth_I_cd-bd_sf"/>
</dbReference>
<comment type="similarity">
    <text evidence="1 7">Belongs to the class-I aminoacyl-tRNA synthetase family. Glutamate--tRNA ligase type 1 subfamily.</text>
</comment>
<dbReference type="Proteomes" id="UP000824179">
    <property type="component" value="Unassembled WGS sequence"/>
</dbReference>
<keyword evidence="2 7" id="KW-0436">Ligase</keyword>
<feature type="short sequence motif" description="'HIGH' region" evidence="7">
    <location>
        <begin position="42"/>
        <end position="52"/>
    </location>
</feature>
<sequence length="546" mass="61875">MDLKKLAARLIPDENLPALEECERQYPPRVLKERAEVTRLAPSPTGFIHLGNLYSALADERAAHTTDGIFYLRIEDTDEKRKVEGAVESVIRSLKYFGINFDEGAEIEGENAYGPYYQRRRAPLYRAFAKDLIERGLAYPCFCTEEELDEIRRVQTEKKEITGYYGEYAVWRDKGEEEIYAALDKGLPYVIRLKSQGDVNIKHTFRDAIKGSITVTENNQDVVILKSDGIPTYHFAHAIDDHFMRTTLVIRGEEWLSSLPIHIELFKVLGFPLPRYGHTCSLMKVDGGTKRKLSKRKDPELSLDFYRAAGYYPQAVIKYLMTILNSNFEEWAAKNPEKDFTQFPFSVSKMGKSGALFDLDKLNDVSRDELSKLSPEDMYEFLNGWVQEFGTDADRAHFKEREYIISILALIMGAGQKKRRKDIERAEQGVRLMDYFFDDTFTPAYSFRFDNDTVNAMLSAFAATYSEDDDNSAWFAKVKAAAAAAGFASENAEYKANPAAYKGNVSDAAEIVRIAITGSPNSPDLCTVMGILGRERSLARIAAAKR</sequence>
<reference evidence="10" key="1">
    <citation type="submission" date="2020-10" db="EMBL/GenBank/DDBJ databases">
        <authorList>
            <person name="Gilroy R."/>
        </authorList>
    </citation>
    <scope>NUCLEOTIDE SEQUENCE</scope>
    <source>
        <strain evidence="10">ChiW25-3613</strain>
    </source>
</reference>
<keyword evidence="4 7" id="KW-0067">ATP-binding</keyword>
<proteinExistence type="inferred from homology"/>
<evidence type="ECO:0000313" key="11">
    <source>
        <dbReference type="Proteomes" id="UP000824179"/>
    </source>
</evidence>
<dbReference type="PRINTS" id="PR00987">
    <property type="entry name" value="TRNASYNTHGLU"/>
</dbReference>
<dbReference type="PROSITE" id="PS00178">
    <property type="entry name" value="AA_TRNA_LIGASE_I"/>
    <property type="match status" value="1"/>
</dbReference>
<comment type="catalytic activity">
    <reaction evidence="7">
        <text>tRNA(Glu) + L-glutamate + ATP = L-glutamyl-tRNA(Glu) + AMP + diphosphate</text>
        <dbReference type="Rhea" id="RHEA:23540"/>
        <dbReference type="Rhea" id="RHEA-COMP:9663"/>
        <dbReference type="Rhea" id="RHEA-COMP:9680"/>
        <dbReference type="ChEBI" id="CHEBI:29985"/>
        <dbReference type="ChEBI" id="CHEBI:30616"/>
        <dbReference type="ChEBI" id="CHEBI:33019"/>
        <dbReference type="ChEBI" id="CHEBI:78442"/>
        <dbReference type="ChEBI" id="CHEBI:78520"/>
        <dbReference type="ChEBI" id="CHEBI:456215"/>
        <dbReference type="EC" id="6.1.1.17"/>
    </reaction>
</comment>
<comment type="subcellular location">
    <subcellularLocation>
        <location evidence="7">Cytoplasm</location>
    </subcellularLocation>
</comment>
<dbReference type="InterPro" id="IPR001412">
    <property type="entry name" value="aa-tRNA-synth_I_CS"/>
</dbReference>
<accession>A0A9D1AH03</accession>
<evidence type="ECO:0000259" key="9">
    <source>
        <dbReference type="Pfam" id="PF19269"/>
    </source>
</evidence>